<feature type="compositionally biased region" description="Basic and acidic residues" evidence="1">
    <location>
        <begin position="89"/>
        <end position="100"/>
    </location>
</feature>
<reference evidence="2 3" key="1">
    <citation type="journal article" date="2012" name="Genome Biol.">
        <title>Genome and low-iron response of an oceanic diatom adapted to chronic iron limitation.</title>
        <authorList>
            <person name="Lommer M."/>
            <person name="Specht M."/>
            <person name="Roy A.S."/>
            <person name="Kraemer L."/>
            <person name="Andreson R."/>
            <person name="Gutowska M.A."/>
            <person name="Wolf J."/>
            <person name="Bergner S.V."/>
            <person name="Schilhabel M.B."/>
            <person name="Klostermeier U.C."/>
            <person name="Beiko R.G."/>
            <person name="Rosenstiel P."/>
            <person name="Hippler M."/>
            <person name="Laroche J."/>
        </authorList>
    </citation>
    <scope>NUCLEOTIDE SEQUENCE [LARGE SCALE GENOMIC DNA]</scope>
    <source>
        <strain evidence="2 3">CCMP1005</strain>
    </source>
</reference>
<feature type="compositionally biased region" description="Basic and acidic residues" evidence="1">
    <location>
        <begin position="68"/>
        <end position="80"/>
    </location>
</feature>
<feature type="region of interest" description="Disordered" evidence="1">
    <location>
        <begin position="1"/>
        <end position="118"/>
    </location>
</feature>
<dbReference type="Proteomes" id="UP000266841">
    <property type="component" value="Unassembled WGS sequence"/>
</dbReference>
<dbReference type="EMBL" id="AGNL01048987">
    <property type="protein sequence ID" value="EJK44976.1"/>
    <property type="molecule type" value="Genomic_DNA"/>
</dbReference>
<evidence type="ECO:0000313" key="2">
    <source>
        <dbReference type="EMBL" id="EJK44976.1"/>
    </source>
</evidence>
<feature type="compositionally biased region" description="Basic and acidic residues" evidence="1">
    <location>
        <begin position="34"/>
        <end position="52"/>
    </location>
</feature>
<evidence type="ECO:0000256" key="1">
    <source>
        <dbReference type="SAM" id="MobiDB-lite"/>
    </source>
</evidence>
<proteinExistence type="predicted"/>
<accession>K0R859</accession>
<evidence type="ECO:0000313" key="3">
    <source>
        <dbReference type="Proteomes" id="UP000266841"/>
    </source>
</evidence>
<keyword evidence="3" id="KW-1185">Reference proteome</keyword>
<organism evidence="2 3">
    <name type="scientific">Thalassiosira oceanica</name>
    <name type="common">Marine diatom</name>
    <dbReference type="NCBI Taxonomy" id="159749"/>
    <lineage>
        <taxon>Eukaryota</taxon>
        <taxon>Sar</taxon>
        <taxon>Stramenopiles</taxon>
        <taxon>Ochrophyta</taxon>
        <taxon>Bacillariophyta</taxon>
        <taxon>Coscinodiscophyceae</taxon>
        <taxon>Thalassiosirophycidae</taxon>
        <taxon>Thalassiosirales</taxon>
        <taxon>Thalassiosiraceae</taxon>
        <taxon>Thalassiosira</taxon>
    </lineage>
</organism>
<name>K0R859_THAOC</name>
<comment type="caution">
    <text evidence="2">The sequence shown here is derived from an EMBL/GenBank/DDBJ whole genome shotgun (WGS) entry which is preliminary data.</text>
</comment>
<protein>
    <submittedName>
        <fullName evidence="2">Uncharacterized protein</fullName>
    </submittedName>
</protein>
<gene>
    <name evidence="2" type="ORF">THAOC_36442</name>
</gene>
<dbReference type="AlphaFoldDB" id="K0R859"/>
<sequence length="159" mass="17605">MTYSDGHPSSAPVDKEQNDVRLTAAKNPSRPRGHTKEPPEDYKGGRREESRCGARRPLGEVQCGARRSLGEVRRQNERRRGNLGRGSRIGHDSGSRRDDASPDVQVYGYPPARNGHGGYHSNVYMAPYDDASSGGYHSNGIDSDEYEFAGCNDDEGRFY</sequence>